<comment type="subcellular location">
    <subcellularLocation>
        <location evidence="1">Membrane</location>
        <topology evidence="1">Multi-pass membrane protein</topology>
    </subcellularLocation>
</comment>
<dbReference type="RefSeq" id="WP_090843018.1">
    <property type="nucleotide sequence ID" value="NZ_FNIL01000006.1"/>
</dbReference>
<feature type="transmembrane region" description="Helical" evidence="7">
    <location>
        <begin position="12"/>
        <end position="32"/>
    </location>
</feature>
<keyword evidence="10" id="KW-1185">Reference proteome</keyword>
<feature type="transmembrane region" description="Helical" evidence="7">
    <location>
        <begin position="78"/>
        <end position="99"/>
    </location>
</feature>
<reference evidence="10" key="1">
    <citation type="submission" date="2016-10" db="EMBL/GenBank/DDBJ databases">
        <authorList>
            <person name="Varghese N."/>
            <person name="Submissions S."/>
        </authorList>
    </citation>
    <scope>NUCLEOTIDE SEQUENCE [LARGE SCALE GENOMIC DNA]</scope>
    <source>
        <strain evidence="10">CGMCC 1.10369</strain>
    </source>
</reference>
<name>A0A1H0GHP9_9BACI</name>
<dbReference type="AlphaFoldDB" id="A0A1H0GHP9"/>
<dbReference type="Pfam" id="PF02397">
    <property type="entry name" value="Bac_transf"/>
    <property type="match status" value="1"/>
</dbReference>
<keyword evidence="4 7" id="KW-0812">Transmembrane</keyword>
<dbReference type="STRING" id="745820.SAMN04488053_106114"/>
<dbReference type="InterPro" id="IPR017475">
    <property type="entry name" value="EPS_sugar_tfrase"/>
</dbReference>
<evidence type="ECO:0000256" key="3">
    <source>
        <dbReference type="ARBA" id="ARBA00022679"/>
    </source>
</evidence>
<feature type="transmembrane region" description="Helical" evidence="7">
    <location>
        <begin position="254"/>
        <end position="276"/>
    </location>
</feature>
<feature type="transmembrane region" description="Helical" evidence="7">
    <location>
        <begin position="44"/>
        <end position="66"/>
    </location>
</feature>
<gene>
    <name evidence="9" type="ORF">SAMN04488053_106114</name>
</gene>
<comment type="similarity">
    <text evidence="2">Belongs to the bacterial sugar transferase family.</text>
</comment>
<keyword evidence="5 7" id="KW-1133">Transmembrane helix</keyword>
<dbReference type="EMBL" id="FNIL01000006">
    <property type="protein sequence ID" value="SDO06420.1"/>
    <property type="molecule type" value="Genomic_DNA"/>
</dbReference>
<dbReference type="Proteomes" id="UP000198778">
    <property type="component" value="Unassembled WGS sequence"/>
</dbReference>
<organism evidence="9 10">
    <name type="scientific">Alkalicoccus daliensis</name>
    <dbReference type="NCBI Taxonomy" id="745820"/>
    <lineage>
        <taxon>Bacteria</taxon>
        <taxon>Bacillati</taxon>
        <taxon>Bacillota</taxon>
        <taxon>Bacilli</taxon>
        <taxon>Bacillales</taxon>
        <taxon>Bacillaceae</taxon>
        <taxon>Alkalicoccus</taxon>
    </lineage>
</organism>
<dbReference type="PANTHER" id="PTHR30576">
    <property type="entry name" value="COLANIC BIOSYNTHESIS UDP-GLUCOSE LIPID CARRIER TRANSFERASE"/>
    <property type="match status" value="1"/>
</dbReference>
<feature type="domain" description="Bacterial sugar transferase" evidence="8">
    <location>
        <begin position="252"/>
        <end position="433"/>
    </location>
</feature>
<dbReference type="GO" id="GO:0016780">
    <property type="term" value="F:phosphotransferase activity, for other substituted phosphate groups"/>
    <property type="evidence" value="ECO:0007669"/>
    <property type="project" value="TreeGrafter"/>
</dbReference>
<dbReference type="NCBIfam" id="TIGR03025">
    <property type="entry name" value="EPS_sugtrans"/>
    <property type="match status" value="1"/>
</dbReference>
<dbReference type="InterPro" id="IPR003362">
    <property type="entry name" value="Bact_transf"/>
</dbReference>
<evidence type="ECO:0000256" key="6">
    <source>
        <dbReference type="ARBA" id="ARBA00023136"/>
    </source>
</evidence>
<accession>A0A1H0GHP9</accession>
<dbReference type="GO" id="GO:0016020">
    <property type="term" value="C:membrane"/>
    <property type="evidence" value="ECO:0007669"/>
    <property type="project" value="UniProtKB-SubCell"/>
</dbReference>
<proteinExistence type="inferred from homology"/>
<keyword evidence="3 9" id="KW-0808">Transferase</keyword>
<evidence type="ECO:0000313" key="9">
    <source>
        <dbReference type="EMBL" id="SDO06420.1"/>
    </source>
</evidence>
<dbReference type="PANTHER" id="PTHR30576:SF0">
    <property type="entry name" value="UNDECAPRENYL-PHOSPHATE N-ACETYLGALACTOSAMINYL 1-PHOSPHATE TRANSFERASE-RELATED"/>
    <property type="match status" value="1"/>
</dbReference>
<keyword evidence="6 7" id="KW-0472">Membrane</keyword>
<sequence length="468" mass="54363">MYNMDNSRNHKFFIVLGDLICILIAYISAFYIRYLDFPGRNWEAFISLLPWILLIGLFFISVYELYNLDRKHTVSDIVRKILVATALMTFLTMAASYLFREFAMPRSVVLIASVFTVFLLVIFKVLYLKLTRGNIIGKVLLIGNEENTEKLLTKIRHPMMKGTSVKHIQEEKSIAELDYHMEEVDFVVLATDVSKEKKSQIIYHAMERNKVVYVIPTLYELLLQRSTTSPMDDTLVMGVRPFGLTWDKVFVKRVFDFLSAVILIILTSPLLIFSAIMVKLEDPKGDIIYSQERLGKHNKPFTIYKFRSMIQNAETKTGPVLASQKDDRITKVGRLMRSTRLDELPQLFNVLKGDMSLVGPRPEREFFINELSQKYYHYGYRNRVQPGITGYAQVMGKYSTDVEDKLRFDLYYIRNYSLWLDIVILLKTCLVIFDKSKSEGTEIESVTVQKIDSQKEDKTTKKKSSMNF</sequence>
<evidence type="ECO:0000259" key="8">
    <source>
        <dbReference type="Pfam" id="PF02397"/>
    </source>
</evidence>
<evidence type="ECO:0000256" key="1">
    <source>
        <dbReference type="ARBA" id="ARBA00004141"/>
    </source>
</evidence>
<evidence type="ECO:0000256" key="2">
    <source>
        <dbReference type="ARBA" id="ARBA00006464"/>
    </source>
</evidence>
<evidence type="ECO:0000256" key="4">
    <source>
        <dbReference type="ARBA" id="ARBA00022692"/>
    </source>
</evidence>
<dbReference type="OrthoDB" id="9808602at2"/>
<evidence type="ECO:0000256" key="7">
    <source>
        <dbReference type="SAM" id="Phobius"/>
    </source>
</evidence>
<protein>
    <submittedName>
        <fullName evidence="9">Exopolysaccharide biosynthesis polyprenyl glycosylphosphotransferase</fullName>
    </submittedName>
</protein>
<feature type="transmembrane region" description="Helical" evidence="7">
    <location>
        <begin position="105"/>
        <end position="128"/>
    </location>
</feature>
<evidence type="ECO:0000256" key="5">
    <source>
        <dbReference type="ARBA" id="ARBA00022989"/>
    </source>
</evidence>
<evidence type="ECO:0000313" key="10">
    <source>
        <dbReference type="Proteomes" id="UP000198778"/>
    </source>
</evidence>